<dbReference type="Proteomes" id="UP000186698">
    <property type="component" value="Chromosome 3S"/>
</dbReference>
<organism evidence="3 4">
    <name type="scientific">Xenopus laevis</name>
    <name type="common">African clawed frog</name>
    <dbReference type="NCBI Taxonomy" id="8355"/>
    <lineage>
        <taxon>Eukaryota</taxon>
        <taxon>Metazoa</taxon>
        <taxon>Chordata</taxon>
        <taxon>Craniata</taxon>
        <taxon>Vertebrata</taxon>
        <taxon>Euteleostomi</taxon>
        <taxon>Amphibia</taxon>
        <taxon>Batrachia</taxon>
        <taxon>Anura</taxon>
        <taxon>Pipoidea</taxon>
        <taxon>Pipidae</taxon>
        <taxon>Xenopodinae</taxon>
        <taxon>Xenopus</taxon>
        <taxon>Xenopus</taxon>
    </lineage>
</organism>
<dbReference type="SUPFAM" id="SSF52283">
    <property type="entry name" value="Formate/glycerate dehydrogenase catalytic domain-like"/>
    <property type="match status" value="1"/>
</dbReference>
<keyword evidence="1" id="KW-0560">Oxidoreductase</keyword>
<reference evidence="4" key="2">
    <citation type="submission" date="2025-08" db="UniProtKB">
        <authorList>
            <consortium name="RefSeq"/>
        </authorList>
    </citation>
    <scope>IDENTIFICATION</scope>
    <source>
        <strain evidence="4">J_2021</strain>
        <tissue evidence="4">Erythrocytes</tissue>
    </source>
</reference>
<dbReference type="GO" id="GO:0019878">
    <property type="term" value="P:lysine biosynthetic process via aminoadipic acid"/>
    <property type="evidence" value="ECO:0007669"/>
    <property type="project" value="TreeGrafter"/>
</dbReference>
<dbReference type="Pfam" id="PF05222">
    <property type="entry name" value="AlaDh_PNT_N"/>
    <property type="match status" value="1"/>
</dbReference>
<dbReference type="RefSeq" id="XP_041443740.1">
    <property type="nucleotide sequence ID" value="XM_041587806.1"/>
</dbReference>
<gene>
    <name evidence="4" type="primary">LOC121402075</name>
</gene>
<sequence length="119" mass="13571">MKAGGIIQEDIQEASLIVGVTRPPEEKLLPKKTYAFFFHTIKAQESNMSLLDEILKMEIRLIDYENMVDHRGVRVVAFGKWAGVAGMINMLHGLGQRFLALGHHTPFMVIIKYHRESLH</sequence>
<dbReference type="GO" id="GO:0004753">
    <property type="term" value="F:saccharopine dehydrogenase activity"/>
    <property type="evidence" value="ECO:0007669"/>
    <property type="project" value="TreeGrafter"/>
</dbReference>
<dbReference type="PANTHER" id="PTHR11133">
    <property type="entry name" value="SACCHAROPINE DEHYDROGENASE"/>
    <property type="match status" value="1"/>
</dbReference>
<proteinExistence type="predicted"/>
<dbReference type="GO" id="GO:0005737">
    <property type="term" value="C:cytoplasm"/>
    <property type="evidence" value="ECO:0007669"/>
    <property type="project" value="TreeGrafter"/>
</dbReference>
<evidence type="ECO:0000259" key="2">
    <source>
        <dbReference type="Pfam" id="PF05222"/>
    </source>
</evidence>
<feature type="domain" description="Alanine dehydrogenase/pyridine nucleotide transhydrogenase N-terminal" evidence="2">
    <location>
        <begin position="3"/>
        <end position="85"/>
    </location>
</feature>
<protein>
    <submittedName>
        <fullName evidence="4">Alpha-aminoadipic semialdehyde synthase, mitochondrial-like isoform X1</fullName>
    </submittedName>
</protein>
<reference evidence="3" key="1">
    <citation type="submission" date="2024-06" db="UniProtKB">
        <authorList>
            <consortium name="RefSeq"/>
        </authorList>
    </citation>
    <scope>NUCLEOTIDE SEQUENCE [LARGE SCALE GENOMIC DNA]</scope>
    <source>
        <strain evidence="3">J_2021</strain>
    </source>
</reference>
<evidence type="ECO:0000256" key="1">
    <source>
        <dbReference type="ARBA" id="ARBA00023002"/>
    </source>
</evidence>
<dbReference type="CTD" id="121402075"/>
<keyword evidence="3" id="KW-1185">Reference proteome</keyword>
<dbReference type="InterPro" id="IPR007886">
    <property type="entry name" value="AlaDH/PNT_N"/>
</dbReference>
<dbReference type="Gene3D" id="3.40.50.720">
    <property type="entry name" value="NAD(P)-binding Rossmann-like Domain"/>
    <property type="match status" value="1"/>
</dbReference>
<evidence type="ECO:0000313" key="4">
    <source>
        <dbReference type="RefSeq" id="XP_041443740.1"/>
    </source>
</evidence>
<evidence type="ECO:0000313" key="3">
    <source>
        <dbReference type="Proteomes" id="UP000186698"/>
    </source>
</evidence>
<dbReference type="InterPro" id="IPR051168">
    <property type="entry name" value="AASS"/>
</dbReference>
<accession>A0A8J1MRT9</accession>
<name>A0A8J1MRT9_XENLA</name>
<dbReference type="PANTHER" id="PTHR11133:SF22">
    <property type="entry name" value="ALPHA-AMINOADIPIC SEMIALDEHYDE SYNTHASE, MITOCHONDRIAL"/>
    <property type="match status" value="1"/>
</dbReference>
<dbReference type="GeneID" id="121402075"/>
<dbReference type="KEGG" id="xla:121402075"/>
<dbReference type="OrthoDB" id="10059875at2759"/>
<dbReference type="AlphaFoldDB" id="A0A8J1MRT9"/>